<accession>A0AAE0DL97</accession>
<dbReference type="InterPro" id="IPR019310">
    <property type="entry name" value="Efg1"/>
</dbReference>
<comment type="subcellular location">
    <subcellularLocation>
        <location evidence="2">Nucleus</location>
        <location evidence="2">Nucleolus</location>
    </subcellularLocation>
</comment>
<reference evidence="11" key="1">
    <citation type="submission" date="2022-11" db="EMBL/GenBank/DDBJ databases">
        <title>Chromosomal genome sequence assembly and mating type (MAT) locus characterization of the leprose asexual lichenized fungus Lepraria neglecta (Nyl.) Erichsen.</title>
        <authorList>
            <person name="Allen J.L."/>
            <person name="Pfeffer B."/>
        </authorList>
    </citation>
    <scope>NUCLEOTIDE SEQUENCE</scope>
    <source>
        <strain evidence="11">Allen 5258</strain>
    </source>
</reference>
<feature type="coiled-coil region" evidence="9">
    <location>
        <begin position="103"/>
        <end position="130"/>
    </location>
</feature>
<dbReference type="GO" id="GO:0000462">
    <property type="term" value="P:maturation of SSU-rRNA from tricistronic rRNA transcript (SSU-rRNA, 5.8S rRNA, LSU-rRNA)"/>
    <property type="evidence" value="ECO:0007669"/>
    <property type="project" value="TreeGrafter"/>
</dbReference>
<evidence type="ECO:0000256" key="6">
    <source>
        <dbReference type="ARBA" id="ARBA00022552"/>
    </source>
</evidence>
<evidence type="ECO:0000313" key="11">
    <source>
        <dbReference type="EMBL" id="KAK3174059.1"/>
    </source>
</evidence>
<evidence type="ECO:0000256" key="9">
    <source>
        <dbReference type="SAM" id="Coils"/>
    </source>
</evidence>
<evidence type="ECO:0000256" key="7">
    <source>
        <dbReference type="ARBA" id="ARBA00023054"/>
    </source>
</evidence>
<proteinExistence type="inferred from homology"/>
<comment type="function">
    <text evidence="1">Involved in rRNA processing.</text>
</comment>
<feature type="compositionally biased region" description="Polar residues" evidence="10">
    <location>
        <begin position="27"/>
        <end position="36"/>
    </location>
</feature>
<evidence type="ECO:0000256" key="5">
    <source>
        <dbReference type="ARBA" id="ARBA00019827"/>
    </source>
</evidence>
<dbReference type="GO" id="GO:0005730">
    <property type="term" value="C:nucleolus"/>
    <property type="evidence" value="ECO:0007669"/>
    <property type="project" value="UniProtKB-SubCell"/>
</dbReference>
<evidence type="ECO:0000256" key="8">
    <source>
        <dbReference type="ARBA" id="ARBA00023242"/>
    </source>
</evidence>
<gene>
    <name evidence="11" type="ORF">OEA41_001303</name>
</gene>
<keyword evidence="8" id="KW-0539">Nucleus</keyword>
<organism evidence="11 12">
    <name type="scientific">Lepraria neglecta</name>
    <dbReference type="NCBI Taxonomy" id="209136"/>
    <lineage>
        <taxon>Eukaryota</taxon>
        <taxon>Fungi</taxon>
        <taxon>Dikarya</taxon>
        <taxon>Ascomycota</taxon>
        <taxon>Pezizomycotina</taxon>
        <taxon>Lecanoromycetes</taxon>
        <taxon>OSLEUM clade</taxon>
        <taxon>Lecanoromycetidae</taxon>
        <taxon>Lecanorales</taxon>
        <taxon>Lecanorineae</taxon>
        <taxon>Stereocaulaceae</taxon>
        <taxon>Lepraria</taxon>
    </lineage>
</organism>
<dbReference type="GO" id="GO:0030688">
    <property type="term" value="C:preribosome, small subunit precursor"/>
    <property type="evidence" value="ECO:0007669"/>
    <property type="project" value="TreeGrafter"/>
</dbReference>
<dbReference type="PANTHER" id="PTHR33911:SF1">
    <property type="entry name" value="RRNA-PROCESSING PROTEIN EFG1"/>
    <property type="match status" value="1"/>
</dbReference>
<feature type="region of interest" description="Disordered" evidence="10">
    <location>
        <begin position="254"/>
        <end position="300"/>
    </location>
</feature>
<keyword evidence="7 9" id="KW-0175">Coiled coil</keyword>
<feature type="compositionally biased region" description="Polar residues" evidence="10">
    <location>
        <begin position="269"/>
        <end position="278"/>
    </location>
</feature>
<comment type="similarity">
    <text evidence="3">Belongs to the EFG1 family.</text>
</comment>
<evidence type="ECO:0000256" key="2">
    <source>
        <dbReference type="ARBA" id="ARBA00004604"/>
    </source>
</evidence>
<keyword evidence="12" id="KW-1185">Reference proteome</keyword>
<evidence type="ECO:0000256" key="3">
    <source>
        <dbReference type="ARBA" id="ARBA00006916"/>
    </source>
</evidence>
<name>A0AAE0DL97_9LECA</name>
<dbReference type="AlphaFoldDB" id="A0AAE0DL97"/>
<dbReference type="EMBL" id="JASNWA010000006">
    <property type="protein sequence ID" value="KAK3174059.1"/>
    <property type="molecule type" value="Genomic_DNA"/>
</dbReference>
<evidence type="ECO:0000256" key="4">
    <source>
        <dbReference type="ARBA" id="ARBA00018689"/>
    </source>
</evidence>
<comment type="caution">
    <text evidence="11">The sequence shown here is derived from an EMBL/GenBank/DDBJ whole genome shotgun (WGS) entry which is preliminary data.</text>
</comment>
<evidence type="ECO:0000313" key="12">
    <source>
        <dbReference type="Proteomes" id="UP001276659"/>
    </source>
</evidence>
<evidence type="ECO:0000256" key="10">
    <source>
        <dbReference type="SAM" id="MobiDB-lite"/>
    </source>
</evidence>
<evidence type="ECO:0000256" key="1">
    <source>
        <dbReference type="ARBA" id="ARBA00002773"/>
    </source>
</evidence>
<dbReference type="PANTHER" id="PTHR33911">
    <property type="entry name" value="RRNA-PROCESSING PROTEIN EFG1"/>
    <property type="match status" value="1"/>
</dbReference>
<protein>
    <recommendedName>
        <fullName evidence="4">rRNA-processing protein EFG1</fullName>
    </recommendedName>
    <alternativeName>
        <fullName evidence="5">rRNA-processing protein efg1</fullName>
    </alternativeName>
</protein>
<dbReference type="Pfam" id="PF10153">
    <property type="entry name" value="Efg1"/>
    <property type="match status" value="1"/>
</dbReference>
<feature type="compositionally biased region" description="Basic and acidic residues" evidence="10">
    <location>
        <begin position="37"/>
        <end position="52"/>
    </location>
</feature>
<dbReference type="InterPro" id="IPR050786">
    <property type="entry name" value="EFG1_rRNA-proc"/>
</dbReference>
<keyword evidence="6" id="KW-0698">rRNA processing</keyword>
<dbReference type="Proteomes" id="UP001276659">
    <property type="component" value="Unassembled WGS sequence"/>
</dbReference>
<feature type="region of interest" description="Disordered" evidence="10">
    <location>
        <begin position="1"/>
        <end position="83"/>
    </location>
</feature>
<sequence length="300" mass="34442">MGRGSSWRPAGTRDPPSKGHRGKSASYRPNYSQNSLPERHEPHTRAEPDSWRPDPSQTHALPRHKRRNRAPLDSNYPSVNPLKSKIRDLTRALQHSDLPADIRVEKERALAGYEQDLENALEEKRKQELIGKYHMVRFFERQKATRHIKKIQKRLVSTPPDTPDYKQLEGKLHVVQTDLNYTLYYPLNQKYEAIYPRKENSKSDVTENGEPVLKPAMWKVVEKCMEDGTLDALRDGTLDIVLGIGRMKLFKKETRGPESQMKNKVNFGSKPSMNGQSTEMDEDSDGGFFEEYGGVKLEPS</sequence>